<evidence type="ECO:0000256" key="3">
    <source>
        <dbReference type="ARBA" id="ARBA00022741"/>
    </source>
</evidence>
<keyword evidence="1 5" id="KW-0808">Transferase</keyword>
<keyword evidence="2 5" id="KW-0548">Nucleotidyltransferase</keyword>
<comment type="pathway">
    <text evidence="5">Cofactor biosynthesis; coenzyme F420 biosynthesis.</text>
</comment>
<sequence>MSDRVDALVPFAPDRPKTRLSDVLTPAERREFADAMLDDVLAALDAAGFSPRLLSTDPTNRDVPETVDERPLTAAVNAVLADREPSPESPLAVVMADLALATPRALSRLRGSGDVVLAAGLGGGTNALVSRSPDFRVDYHGASYLDHLRAARTVGATVREVDSRLLATDIDERADLADVLLHGDGAARDWLVDAGFELDAGDGRVSVVREE</sequence>
<dbReference type="HAMAP" id="MF_02114">
    <property type="entry name" value="CofC"/>
    <property type="match status" value="1"/>
</dbReference>
<dbReference type="RefSeq" id="WP_276238822.1">
    <property type="nucleotide sequence ID" value="NZ_CP119989.1"/>
</dbReference>
<dbReference type="GO" id="GO:0043814">
    <property type="term" value="F:phospholactate guanylyltransferase activity"/>
    <property type="evidence" value="ECO:0007669"/>
    <property type="project" value="UniProtKB-EC"/>
</dbReference>
<comment type="similarity">
    <text evidence="5">Belongs to the CofC family.</text>
</comment>
<dbReference type="PANTHER" id="PTHR40392">
    <property type="entry name" value="2-PHOSPHO-L-LACTATE GUANYLYLTRANSFERASE"/>
    <property type="match status" value="1"/>
</dbReference>
<comment type="subunit">
    <text evidence="5">Homodimer.</text>
</comment>
<dbReference type="NCBIfam" id="TIGR03552">
    <property type="entry name" value="F420_cofC"/>
    <property type="match status" value="1"/>
</dbReference>
<keyword evidence="4 5" id="KW-0342">GTP-binding</keyword>
<dbReference type="Pfam" id="PF01983">
    <property type="entry name" value="CofC"/>
    <property type="match status" value="1"/>
</dbReference>
<comment type="caution">
    <text evidence="6">The sequence shown here is derived from an EMBL/GenBank/DDBJ whole genome shotgun (WGS) entry which is preliminary data.</text>
</comment>
<dbReference type="InterPro" id="IPR002835">
    <property type="entry name" value="CofC"/>
</dbReference>
<comment type="catalytic activity">
    <reaction evidence="5">
        <text>(2S)-2-phospholactate + GTP + H(+) = (2S)-lactyl-2-diphospho-5'-guanosine + diphosphate</text>
        <dbReference type="Rhea" id="RHEA:63424"/>
        <dbReference type="ChEBI" id="CHEBI:15378"/>
        <dbReference type="ChEBI" id="CHEBI:33019"/>
        <dbReference type="ChEBI" id="CHEBI:37565"/>
        <dbReference type="ChEBI" id="CHEBI:59435"/>
        <dbReference type="ChEBI" id="CHEBI:59906"/>
        <dbReference type="EC" id="2.7.7.68"/>
    </reaction>
</comment>
<protein>
    <recommendedName>
        <fullName evidence="5">2-phospho-L-lactate guanylyltransferase</fullName>
        <shortName evidence="5">LP guanylyltransferase</shortName>
        <ecNumber evidence="5">2.7.7.68</ecNumber>
    </recommendedName>
</protein>
<dbReference type="Gene3D" id="3.90.550.10">
    <property type="entry name" value="Spore Coat Polysaccharide Biosynthesis Protein SpsA, Chain A"/>
    <property type="match status" value="1"/>
</dbReference>
<evidence type="ECO:0000256" key="2">
    <source>
        <dbReference type="ARBA" id="ARBA00022695"/>
    </source>
</evidence>
<dbReference type="GO" id="GO:0005525">
    <property type="term" value="F:GTP binding"/>
    <property type="evidence" value="ECO:0007669"/>
    <property type="project" value="UniProtKB-KW"/>
</dbReference>
<evidence type="ECO:0000313" key="7">
    <source>
        <dbReference type="Proteomes" id="UP001596388"/>
    </source>
</evidence>
<proteinExistence type="inferred from homology"/>
<reference evidence="6 7" key="1">
    <citation type="journal article" date="2019" name="Int. J. Syst. Evol. Microbiol.">
        <title>The Global Catalogue of Microorganisms (GCM) 10K type strain sequencing project: providing services to taxonomists for standard genome sequencing and annotation.</title>
        <authorList>
            <consortium name="The Broad Institute Genomics Platform"/>
            <consortium name="The Broad Institute Genome Sequencing Center for Infectious Disease"/>
            <person name="Wu L."/>
            <person name="Ma J."/>
        </authorList>
    </citation>
    <scope>NUCLEOTIDE SEQUENCE [LARGE SCALE GENOMIC DNA]</scope>
    <source>
        <strain evidence="6 7">DT55</strain>
    </source>
</reference>
<dbReference type="EC" id="2.7.7.68" evidence="5"/>
<dbReference type="GeneID" id="79269393"/>
<comment type="function">
    <text evidence="5">Guanylyltransferase that catalyzes the activation of (2S)-2-phospholactate (2-PL) as (2S)-lactyl-2-diphospho-5'-guanosine, via the condensation of 2-PL with GTP. It is involved in the biosynthesis of coenzyme F420, a hydride carrier cofactor.</text>
</comment>
<evidence type="ECO:0000256" key="1">
    <source>
        <dbReference type="ARBA" id="ARBA00022679"/>
    </source>
</evidence>
<name>A0ABD5X0M1_9EURY</name>
<evidence type="ECO:0000313" key="6">
    <source>
        <dbReference type="EMBL" id="MFC7096716.1"/>
    </source>
</evidence>
<evidence type="ECO:0000256" key="4">
    <source>
        <dbReference type="ARBA" id="ARBA00023134"/>
    </source>
</evidence>
<evidence type="ECO:0000256" key="5">
    <source>
        <dbReference type="HAMAP-Rule" id="MF_02114"/>
    </source>
</evidence>
<dbReference type="AlphaFoldDB" id="A0ABD5X0M1"/>
<keyword evidence="7" id="KW-1185">Reference proteome</keyword>
<dbReference type="InterPro" id="IPR029044">
    <property type="entry name" value="Nucleotide-diphossugar_trans"/>
</dbReference>
<organism evidence="6 7">
    <name type="scientific">Halobaculum marinum</name>
    <dbReference type="NCBI Taxonomy" id="3031996"/>
    <lineage>
        <taxon>Archaea</taxon>
        <taxon>Methanobacteriati</taxon>
        <taxon>Methanobacteriota</taxon>
        <taxon>Stenosarchaea group</taxon>
        <taxon>Halobacteria</taxon>
        <taxon>Halobacteriales</taxon>
        <taxon>Haloferacaceae</taxon>
        <taxon>Halobaculum</taxon>
    </lineage>
</organism>
<gene>
    <name evidence="5 6" type="primary">cofC</name>
    <name evidence="6" type="ORF">ACFQKD_05300</name>
</gene>
<accession>A0ABD5X0M1</accession>
<dbReference type="SUPFAM" id="SSF53448">
    <property type="entry name" value="Nucleotide-diphospho-sugar transferases"/>
    <property type="match status" value="1"/>
</dbReference>
<dbReference type="EMBL" id="JBHTAG010000002">
    <property type="protein sequence ID" value="MFC7096716.1"/>
    <property type="molecule type" value="Genomic_DNA"/>
</dbReference>
<dbReference type="PANTHER" id="PTHR40392:SF1">
    <property type="entry name" value="2-PHOSPHO-L-LACTATE GUANYLYLTRANSFERASE"/>
    <property type="match status" value="1"/>
</dbReference>
<keyword evidence="3 5" id="KW-0547">Nucleotide-binding</keyword>
<dbReference type="GO" id="GO:0052645">
    <property type="term" value="P:F420-0 metabolic process"/>
    <property type="evidence" value="ECO:0007669"/>
    <property type="project" value="UniProtKB-UniRule"/>
</dbReference>
<dbReference type="Proteomes" id="UP001596388">
    <property type="component" value="Unassembled WGS sequence"/>
</dbReference>